<reference evidence="2" key="1">
    <citation type="journal article" date="2022" name="Int. J. Mol. Sci.">
        <title>Draft Genome of Tanacetum Coccineum: Genomic Comparison of Closely Related Tanacetum-Family Plants.</title>
        <authorList>
            <person name="Yamashiro T."/>
            <person name="Shiraishi A."/>
            <person name="Nakayama K."/>
            <person name="Satake H."/>
        </authorList>
    </citation>
    <scope>NUCLEOTIDE SEQUENCE</scope>
</reference>
<dbReference type="EMBL" id="BQNB010015291">
    <property type="protein sequence ID" value="GJT38284.1"/>
    <property type="molecule type" value="Genomic_DNA"/>
</dbReference>
<proteinExistence type="predicted"/>
<keyword evidence="3" id="KW-1185">Reference proteome</keyword>
<feature type="region of interest" description="Disordered" evidence="1">
    <location>
        <begin position="72"/>
        <end position="102"/>
    </location>
</feature>
<evidence type="ECO:0000313" key="3">
    <source>
        <dbReference type="Proteomes" id="UP001151760"/>
    </source>
</evidence>
<dbReference type="Proteomes" id="UP001151760">
    <property type="component" value="Unassembled WGS sequence"/>
</dbReference>
<name>A0ABQ5DGZ6_9ASTR</name>
<comment type="caution">
    <text evidence="2">The sequence shown here is derived from an EMBL/GenBank/DDBJ whole genome shotgun (WGS) entry which is preliminary data.</text>
</comment>
<sequence length="122" mass="13200">MMANTVFLYLAQPLKKVDVIKLVGNNKPSTMPSTSRDNEDGFVEVKIRKKKGKKDEGTRAFGGIRLSKPKSNVLWQQKKNKGSKSKSNVSSASVTTSGEKSTSPTLIAFDVLNLGGDVDQGL</sequence>
<protein>
    <submittedName>
        <fullName evidence="2">Uncharacterized protein</fullName>
    </submittedName>
</protein>
<accession>A0ABQ5DGZ6</accession>
<organism evidence="2 3">
    <name type="scientific">Tanacetum coccineum</name>
    <dbReference type="NCBI Taxonomy" id="301880"/>
    <lineage>
        <taxon>Eukaryota</taxon>
        <taxon>Viridiplantae</taxon>
        <taxon>Streptophyta</taxon>
        <taxon>Embryophyta</taxon>
        <taxon>Tracheophyta</taxon>
        <taxon>Spermatophyta</taxon>
        <taxon>Magnoliopsida</taxon>
        <taxon>eudicotyledons</taxon>
        <taxon>Gunneridae</taxon>
        <taxon>Pentapetalae</taxon>
        <taxon>asterids</taxon>
        <taxon>campanulids</taxon>
        <taxon>Asterales</taxon>
        <taxon>Asteraceae</taxon>
        <taxon>Asteroideae</taxon>
        <taxon>Anthemideae</taxon>
        <taxon>Anthemidinae</taxon>
        <taxon>Tanacetum</taxon>
    </lineage>
</organism>
<evidence type="ECO:0000256" key="1">
    <source>
        <dbReference type="SAM" id="MobiDB-lite"/>
    </source>
</evidence>
<feature type="compositionally biased region" description="Low complexity" evidence="1">
    <location>
        <begin position="85"/>
        <end position="98"/>
    </location>
</feature>
<evidence type="ECO:0000313" key="2">
    <source>
        <dbReference type="EMBL" id="GJT38284.1"/>
    </source>
</evidence>
<reference evidence="2" key="2">
    <citation type="submission" date="2022-01" db="EMBL/GenBank/DDBJ databases">
        <authorList>
            <person name="Yamashiro T."/>
            <person name="Shiraishi A."/>
            <person name="Satake H."/>
            <person name="Nakayama K."/>
        </authorList>
    </citation>
    <scope>NUCLEOTIDE SEQUENCE</scope>
</reference>
<gene>
    <name evidence="2" type="ORF">Tco_0938149</name>
</gene>